<proteinExistence type="predicted"/>
<accession>A0A3N6LSH1</accession>
<organism evidence="1 2">
    <name type="scientific">Natrarchaeobius halalkaliphilus</name>
    <dbReference type="NCBI Taxonomy" id="1679091"/>
    <lineage>
        <taxon>Archaea</taxon>
        <taxon>Methanobacteriati</taxon>
        <taxon>Methanobacteriota</taxon>
        <taxon>Stenosarchaea group</taxon>
        <taxon>Halobacteria</taxon>
        <taxon>Halobacteriales</taxon>
        <taxon>Natrialbaceae</taxon>
        <taxon>Natrarchaeobius</taxon>
    </lineage>
</organism>
<dbReference type="EMBL" id="REFY01000001">
    <property type="protein sequence ID" value="RQG92888.1"/>
    <property type="molecule type" value="Genomic_DNA"/>
</dbReference>
<evidence type="ECO:0000313" key="2">
    <source>
        <dbReference type="Proteomes" id="UP000273828"/>
    </source>
</evidence>
<name>A0A3N6LSH1_9EURY</name>
<sequence length="91" mass="9800">MFSVSLFRADPASGSVPVSVGVSLMIFLTAATRLIRKTTVPASIGEIVCTTLSLGGRPTTDTYYWLQRGFEEFLDPLAPFARGCNGNVRLS</sequence>
<protein>
    <submittedName>
        <fullName evidence="1">Uncharacterized protein</fullName>
    </submittedName>
</protein>
<dbReference type="Proteomes" id="UP000273828">
    <property type="component" value="Unassembled WGS sequence"/>
</dbReference>
<dbReference type="AlphaFoldDB" id="A0A3N6LSH1"/>
<gene>
    <name evidence="1" type="ORF">EA462_01315</name>
</gene>
<keyword evidence="2" id="KW-1185">Reference proteome</keyword>
<comment type="caution">
    <text evidence="1">The sequence shown here is derived from an EMBL/GenBank/DDBJ whole genome shotgun (WGS) entry which is preliminary data.</text>
</comment>
<evidence type="ECO:0000313" key="1">
    <source>
        <dbReference type="EMBL" id="RQG92888.1"/>
    </source>
</evidence>
<reference evidence="1 2" key="1">
    <citation type="submission" date="2018-10" db="EMBL/GenBank/DDBJ databases">
        <title>Natrarchaeobius chitinivorans gen. nov., sp. nov., and Natrarchaeobius haloalkaliphilus sp. nov., alkaliphilic, chitin-utilizing haloarchaea from hypersaline alkaline lakes.</title>
        <authorList>
            <person name="Sorokin D.Y."/>
            <person name="Elcheninov A.G."/>
            <person name="Kostrikina N.A."/>
            <person name="Bale N.J."/>
            <person name="Sinninghe Damste J.S."/>
            <person name="Khijniak T.V."/>
            <person name="Kublanov I.V."/>
            <person name="Toshchakov S.V."/>
        </authorList>
    </citation>
    <scope>NUCLEOTIDE SEQUENCE [LARGE SCALE GENOMIC DNA]</scope>
    <source>
        <strain evidence="1 2">AArcht-Sl</strain>
    </source>
</reference>